<proteinExistence type="predicted"/>
<feature type="transmembrane region" description="Helical" evidence="1">
    <location>
        <begin position="36"/>
        <end position="57"/>
    </location>
</feature>
<organism evidence="2 3">
    <name type="scientific">Bacteroides reticulotermitis</name>
    <dbReference type="NCBI Taxonomy" id="1133319"/>
    <lineage>
        <taxon>Bacteria</taxon>
        <taxon>Pseudomonadati</taxon>
        <taxon>Bacteroidota</taxon>
        <taxon>Bacteroidia</taxon>
        <taxon>Bacteroidales</taxon>
        <taxon>Bacteroidaceae</taxon>
        <taxon>Bacteroides</taxon>
    </lineage>
</organism>
<evidence type="ECO:0000313" key="2">
    <source>
        <dbReference type="EMBL" id="MBB4044987.1"/>
    </source>
</evidence>
<comment type="caution">
    <text evidence="2">The sequence shown here is derived from an EMBL/GenBank/DDBJ whole genome shotgun (WGS) entry which is preliminary data.</text>
</comment>
<dbReference type="EMBL" id="JACIER010000011">
    <property type="protein sequence ID" value="MBB4044987.1"/>
    <property type="molecule type" value="Genomic_DNA"/>
</dbReference>
<dbReference type="Proteomes" id="UP000560658">
    <property type="component" value="Unassembled WGS sequence"/>
</dbReference>
<evidence type="ECO:0000313" key="3">
    <source>
        <dbReference type="Proteomes" id="UP000560658"/>
    </source>
</evidence>
<evidence type="ECO:0000256" key="1">
    <source>
        <dbReference type="SAM" id="Phobius"/>
    </source>
</evidence>
<keyword evidence="1" id="KW-1133">Transmembrane helix</keyword>
<keyword evidence="3" id="KW-1185">Reference proteome</keyword>
<accession>A0A840CY09</accession>
<sequence length="63" mass="6952">MKTGNVIQYLGIGIILISLIYMIMNLSNADCFITKWFLSIITGVSLSIWGTVSLMIGKKQNKG</sequence>
<keyword evidence="1" id="KW-0812">Transmembrane</keyword>
<keyword evidence="1" id="KW-0472">Membrane</keyword>
<name>A0A840CY09_9BACE</name>
<gene>
    <name evidence="2" type="ORF">GGR06_002789</name>
</gene>
<feature type="transmembrane region" description="Helical" evidence="1">
    <location>
        <begin position="7"/>
        <end position="24"/>
    </location>
</feature>
<protein>
    <submittedName>
        <fullName evidence="2">Uncharacterized protein</fullName>
    </submittedName>
</protein>
<reference evidence="2" key="1">
    <citation type="submission" date="2020-08" db="EMBL/GenBank/DDBJ databases">
        <title>Genomic Encyclopedia of Type Strains, Phase IV (KMG-IV): sequencing the most valuable type-strain genomes for metagenomic binning, comparative biology and taxonomic classification.</title>
        <authorList>
            <person name="Goeker M."/>
        </authorList>
    </citation>
    <scope>NUCLEOTIDE SEQUENCE [LARGE SCALE GENOMIC DNA]</scope>
    <source>
        <strain evidence="2">DSM 105720</strain>
    </source>
</reference>
<dbReference type="AlphaFoldDB" id="A0A840CY09"/>